<keyword evidence="2" id="KW-1185">Reference proteome</keyword>
<sequence length="79" mass="9179">MFSVRGNVDWQIYQDCGERALTGTKAHHRIPSLFYSNEVTKTLVFCNAPKKVLKIFVEGPKSYLYRTSMKSRSRHLILD</sequence>
<evidence type="ECO:0000313" key="2">
    <source>
        <dbReference type="Proteomes" id="UP001176961"/>
    </source>
</evidence>
<organism evidence="1 2">
    <name type="scientific">Cylicocyclus nassatus</name>
    <name type="common">Nematode worm</name>
    <dbReference type="NCBI Taxonomy" id="53992"/>
    <lineage>
        <taxon>Eukaryota</taxon>
        <taxon>Metazoa</taxon>
        <taxon>Ecdysozoa</taxon>
        <taxon>Nematoda</taxon>
        <taxon>Chromadorea</taxon>
        <taxon>Rhabditida</taxon>
        <taxon>Rhabditina</taxon>
        <taxon>Rhabditomorpha</taxon>
        <taxon>Strongyloidea</taxon>
        <taxon>Strongylidae</taxon>
        <taxon>Cylicocyclus</taxon>
    </lineage>
</organism>
<gene>
    <name evidence="1" type="ORF">CYNAS_LOCUS10485</name>
</gene>
<proteinExistence type="predicted"/>
<dbReference type="AlphaFoldDB" id="A0AA36GUD9"/>
<protein>
    <submittedName>
        <fullName evidence="1">Uncharacterized protein</fullName>
    </submittedName>
</protein>
<dbReference type="EMBL" id="CATQJL010000223">
    <property type="protein sequence ID" value="CAJ0598502.1"/>
    <property type="molecule type" value="Genomic_DNA"/>
</dbReference>
<comment type="caution">
    <text evidence="1">The sequence shown here is derived from an EMBL/GenBank/DDBJ whole genome shotgun (WGS) entry which is preliminary data.</text>
</comment>
<evidence type="ECO:0000313" key="1">
    <source>
        <dbReference type="EMBL" id="CAJ0598502.1"/>
    </source>
</evidence>
<name>A0AA36GUD9_CYLNA</name>
<accession>A0AA36GUD9</accession>
<dbReference type="Proteomes" id="UP001176961">
    <property type="component" value="Unassembled WGS sequence"/>
</dbReference>
<reference evidence="1" key="1">
    <citation type="submission" date="2023-07" db="EMBL/GenBank/DDBJ databases">
        <authorList>
            <consortium name="CYATHOMIX"/>
        </authorList>
    </citation>
    <scope>NUCLEOTIDE SEQUENCE</scope>
    <source>
        <strain evidence="1">N/A</strain>
    </source>
</reference>